<protein>
    <submittedName>
        <fullName evidence="1">Uncharacterized protein</fullName>
    </submittedName>
</protein>
<accession>A0A183JG40</accession>
<sequence length="38" mass="4383">MRSILRLTEVSCSRVGIEFGADFSNTRWVHYNHSSRLG</sequence>
<dbReference type="AlphaFoldDB" id="A0A183JG40"/>
<dbReference type="WBParaSite" id="SCUD_0000166001-mRNA-1">
    <property type="protein sequence ID" value="SCUD_0000166001-mRNA-1"/>
    <property type="gene ID" value="SCUD_0000166001"/>
</dbReference>
<proteinExistence type="predicted"/>
<organism evidence="1">
    <name type="scientific">Schistosoma curassoni</name>
    <dbReference type="NCBI Taxonomy" id="6186"/>
    <lineage>
        <taxon>Eukaryota</taxon>
        <taxon>Metazoa</taxon>
        <taxon>Spiralia</taxon>
        <taxon>Lophotrochozoa</taxon>
        <taxon>Platyhelminthes</taxon>
        <taxon>Trematoda</taxon>
        <taxon>Digenea</taxon>
        <taxon>Strigeidida</taxon>
        <taxon>Schistosomatoidea</taxon>
        <taxon>Schistosomatidae</taxon>
        <taxon>Schistosoma</taxon>
    </lineage>
</organism>
<name>A0A183JG40_9TREM</name>
<reference evidence="1" key="1">
    <citation type="submission" date="2016-06" db="UniProtKB">
        <authorList>
            <consortium name="WormBaseParasite"/>
        </authorList>
    </citation>
    <scope>IDENTIFICATION</scope>
</reference>
<evidence type="ECO:0000313" key="1">
    <source>
        <dbReference type="WBParaSite" id="SCUD_0000166001-mRNA-1"/>
    </source>
</evidence>